<protein>
    <recommendedName>
        <fullName evidence="4">Type 4 secretion system PilS N-terminal domain-containing protein</fullName>
    </recommendedName>
</protein>
<accession>A0A7T5UH93</accession>
<dbReference type="Proteomes" id="UP000595362">
    <property type="component" value="Chromosome"/>
</dbReference>
<evidence type="ECO:0008006" key="4">
    <source>
        <dbReference type="Google" id="ProtNLM"/>
    </source>
</evidence>
<dbReference type="EMBL" id="CP066681">
    <property type="protein sequence ID" value="QQG37054.1"/>
    <property type="molecule type" value="Genomic_DNA"/>
</dbReference>
<evidence type="ECO:0000313" key="2">
    <source>
        <dbReference type="EMBL" id="QQG37054.1"/>
    </source>
</evidence>
<name>A0A7T5UH93_9BACT</name>
<evidence type="ECO:0000313" key="3">
    <source>
        <dbReference type="Proteomes" id="UP000595362"/>
    </source>
</evidence>
<keyword evidence="1" id="KW-0472">Membrane</keyword>
<dbReference type="AlphaFoldDB" id="A0A7T5UH93"/>
<gene>
    <name evidence="2" type="ORF">HYS17_04625</name>
</gene>
<keyword evidence="1" id="KW-0812">Transmembrane</keyword>
<organism evidence="2 3">
    <name type="scientific">Micavibrio aeruginosavorus</name>
    <dbReference type="NCBI Taxonomy" id="349221"/>
    <lineage>
        <taxon>Bacteria</taxon>
        <taxon>Pseudomonadati</taxon>
        <taxon>Bdellovibrionota</taxon>
        <taxon>Bdellovibrionia</taxon>
        <taxon>Bdellovibrionales</taxon>
        <taxon>Pseudobdellovibrionaceae</taxon>
        <taxon>Micavibrio</taxon>
    </lineage>
</organism>
<sequence>MIPSRQSREAGNAIWFVLVAVALLAALTMAMTRSSDTIEQTGNVERLSLQASDLMRYMKGMQTTIEQMQLRGISESDLCFHDSGWGHGDYNGASCANPANQVFGLQGGGITWRTFDFVTSWDIFGSHLVQNLETANPELIIQAQISGALCRRVNTMLGIANPSDEAPVDDIMNIARFTGSFAAAAPDNIIGDDAAGLVEQATGCRKDGANYYYYQVLIRR</sequence>
<evidence type="ECO:0000256" key="1">
    <source>
        <dbReference type="SAM" id="Phobius"/>
    </source>
</evidence>
<reference evidence="2 3" key="1">
    <citation type="submission" date="2020-07" db="EMBL/GenBank/DDBJ databases">
        <title>Huge and variable diversity of episymbiotic CPR bacteria and DPANN archaea in groundwater ecosystems.</title>
        <authorList>
            <person name="He C.Y."/>
            <person name="Keren R."/>
            <person name="Whittaker M."/>
            <person name="Farag I.F."/>
            <person name="Doudna J."/>
            <person name="Cate J.H.D."/>
            <person name="Banfield J.F."/>
        </authorList>
    </citation>
    <scope>NUCLEOTIDE SEQUENCE [LARGE SCALE GENOMIC DNA]</scope>
    <source>
        <strain evidence="2">NC_groundwater_70_Ag_B-0.1um_54_66</strain>
    </source>
</reference>
<proteinExistence type="predicted"/>
<keyword evidence="1" id="KW-1133">Transmembrane helix</keyword>
<feature type="transmembrane region" description="Helical" evidence="1">
    <location>
        <begin position="12"/>
        <end position="31"/>
    </location>
</feature>